<organism evidence="1 2">
    <name type="scientific">Aduncisulcus paluster</name>
    <dbReference type="NCBI Taxonomy" id="2918883"/>
    <lineage>
        <taxon>Eukaryota</taxon>
        <taxon>Metamonada</taxon>
        <taxon>Carpediemonas-like organisms</taxon>
        <taxon>Aduncisulcus</taxon>
    </lineage>
</organism>
<dbReference type="Proteomes" id="UP001057375">
    <property type="component" value="Unassembled WGS sequence"/>
</dbReference>
<feature type="non-terminal residue" evidence="1">
    <location>
        <position position="1"/>
    </location>
</feature>
<keyword evidence="2" id="KW-1185">Reference proteome</keyword>
<proteinExistence type="predicted"/>
<reference evidence="1" key="1">
    <citation type="submission" date="2022-03" db="EMBL/GenBank/DDBJ databases">
        <title>Draft genome sequence of Aduncisulcus paluster, a free-living microaerophilic Fornicata.</title>
        <authorList>
            <person name="Yuyama I."/>
            <person name="Kume K."/>
            <person name="Tamura T."/>
            <person name="Inagaki Y."/>
            <person name="Hashimoto T."/>
        </authorList>
    </citation>
    <scope>NUCLEOTIDE SEQUENCE</scope>
    <source>
        <strain evidence="1">NY0171</strain>
    </source>
</reference>
<feature type="non-terminal residue" evidence="1">
    <location>
        <position position="179"/>
    </location>
</feature>
<protein>
    <recommendedName>
        <fullName evidence="3">Integrase catalytic domain-containing protein</fullName>
    </recommendedName>
</protein>
<name>A0ABQ5KRC7_9EUKA</name>
<comment type="caution">
    <text evidence="1">The sequence shown here is derived from an EMBL/GenBank/DDBJ whole genome shotgun (WGS) entry which is preliminary data.</text>
</comment>
<gene>
    <name evidence="1" type="ORF">ADUPG1_002912</name>
</gene>
<accession>A0ABQ5KRC7</accession>
<dbReference type="EMBL" id="BQXS01003671">
    <property type="protein sequence ID" value="GKT35036.1"/>
    <property type="molecule type" value="Genomic_DNA"/>
</dbReference>
<evidence type="ECO:0008006" key="3">
    <source>
        <dbReference type="Google" id="ProtNLM"/>
    </source>
</evidence>
<evidence type="ECO:0000313" key="2">
    <source>
        <dbReference type="Proteomes" id="UP001057375"/>
    </source>
</evidence>
<sequence length="179" mass="20177">DWADAIPLVRYLINTQEHSLLGVTPFEMVFGRAPDEWRDLFKAPKDGFLPPSMGNRKTRDIALAHSEALQDRLCRLRRHAEAILKKKDEGVPPVVRLEEGAAVWLLPTKKSSKLAPRLRGPYLVHKNLVNNIISIKCLTSDEVLNVHIRRLVLVKGSHSVEELKNMAAAAEGEYFIEAL</sequence>
<evidence type="ECO:0000313" key="1">
    <source>
        <dbReference type="EMBL" id="GKT35036.1"/>
    </source>
</evidence>